<feature type="transmembrane region" description="Helical" evidence="1">
    <location>
        <begin position="24"/>
        <end position="50"/>
    </location>
</feature>
<name>A0A3F3GXM5_9LACO</name>
<dbReference type="PANTHER" id="PTHR34980:SF2">
    <property type="entry name" value="INNER MEMBRANE PROTEIN YHAH-RELATED"/>
    <property type="match status" value="1"/>
</dbReference>
<feature type="transmembrane region" description="Helical" evidence="1">
    <location>
        <begin position="129"/>
        <end position="156"/>
    </location>
</feature>
<keyword evidence="1" id="KW-0812">Transmembrane</keyword>
<evidence type="ECO:0000256" key="1">
    <source>
        <dbReference type="SAM" id="Phobius"/>
    </source>
</evidence>
<dbReference type="InterPro" id="IPR008523">
    <property type="entry name" value="DUF805"/>
</dbReference>
<dbReference type="STRING" id="220714.SAMN05660469_1406"/>
<feature type="transmembrane region" description="Helical" evidence="1">
    <location>
        <begin position="102"/>
        <end position="123"/>
    </location>
</feature>
<dbReference type="Proteomes" id="UP000061227">
    <property type="component" value="Unassembled WGS sequence"/>
</dbReference>
<gene>
    <name evidence="2" type="ORF">FPFC_030870</name>
</gene>
<accession>A0A3F3GXM5</accession>
<protein>
    <recommendedName>
        <fullName evidence="4">DUF805 domain-containing protein</fullName>
    </recommendedName>
</protein>
<dbReference type="AlphaFoldDB" id="A0A3F3GXM5"/>
<keyword evidence="3" id="KW-1185">Reference proteome</keyword>
<reference evidence="2 3" key="1">
    <citation type="journal article" date="2015" name="BMC Genomics">
        <title>Comparative genomics of Fructobacillus spp. and Leuconostoc spp. reveals niche-specific evolution of Fructobacillus spp.</title>
        <authorList>
            <person name="Endo A."/>
            <person name="Tanizawa Y."/>
            <person name="Tanaka N."/>
            <person name="Maeno S."/>
            <person name="Kumar H."/>
            <person name="Shiwa Y."/>
            <person name="Okada S."/>
            <person name="Yoshikawa H."/>
            <person name="Dicks L."/>
            <person name="Nakagawa J."/>
            <person name="Arita M."/>
        </authorList>
    </citation>
    <scope>NUCLEOTIDE SEQUENCE [LARGE SCALE GENOMIC DNA]</scope>
    <source>
        <strain evidence="2 3">DSM 15468</strain>
    </source>
</reference>
<evidence type="ECO:0008006" key="4">
    <source>
        <dbReference type="Google" id="ProtNLM"/>
    </source>
</evidence>
<dbReference type="EMBL" id="DF968065">
    <property type="protein sequence ID" value="GAP02907.1"/>
    <property type="molecule type" value="Genomic_DNA"/>
</dbReference>
<dbReference type="GO" id="GO:0005886">
    <property type="term" value="C:plasma membrane"/>
    <property type="evidence" value="ECO:0007669"/>
    <property type="project" value="TreeGrafter"/>
</dbReference>
<organism evidence="2 3">
    <name type="scientific">Fructobacillus pseudoficulneus</name>
    <dbReference type="NCBI Taxonomy" id="220714"/>
    <lineage>
        <taxon>Bacteria</taxon>
        <taxon>Bacillati</taxon>
        <taxon>Bacillota</taxon>
        <taxon>Bacilli</taxon>
        <taxon>Lactobacillales</taxon>
        <taxon>Lactobacillaceae</taxon>
        <taxon>Fructobacillus</taxon>
    </lineage>
</organism>
<keyword evidence="1" id="KW-0472">Membrane</keyword>
<dbReference type="OrthoDB" id="9812349at2"/>
<evidence type="ECO:0000313" key="2">
    <source>
        <dbReference type="EMBL" id="GAP02907.1"/>
    </source>
</evidence>
<keyword evidence="1" id="KW-1133">Transmembrane helix</keyword>
<dbReference type="PANTHER" id="PTHR34980">
    <property type="entry name" value="INNER MEMBRANE PROTEIN-RELATED-RELATED"/>
    <property type="match status" value="1"/>
</dbReference>
<proteinExistence type="predicted"/>
<dbReference type="RefSeq" id="WP_059378038.1">
    <property type="nucleotide sequence ID" value="NZ_DF968065.1"/>
</dbReference>
<feature type="transmembrane region" description="Helical" evidence="1">
    <location>
        <begin position="70"/>
        <end position="90"/>
    </location>
</feature>
<evidence type="ECO:0000313" key="3">
    <source>
        <dbReference type="Proteomes" id="UP000061227"/>
    </source>
</evidence>
<dbReference type="Pfam" id="PF05656">
    <property type="entry name" value="DUF805"/>
    <property type="match status" value="1"/>
</dbReference>
<sequence>MLAAYKKYWKDSLRFDGRASRSDFWLVVLVNHFLVVVGVLAGVGLLSVAINDSIYANNTKLAEFSMYSAQFLLITLFFYLLATIVPNLSMQCRRLGDAGLSAGWLALVAVAYVVPLVVVALFALDFFDIVVGVLSAGLLAWTTSIWAITVAMLFAIDVSPTDAYRAS</sequence>